<gene>
    <name evidence="1" type="ORF">ACH5RR_036657</name>
</gene>
<name>A0ABD2Y550_9GENT</name>
<evidence type="ECO:0008006" key="3">
    <source>
        <dbReference type="Google" id="ProtNLM"/>
    </source>
</evidence>
<proteinExistence type="predicted"/>
<keyword evidence="2" id="KW-1185">Reference proteome</keyword>
<sequence>MKLLTFIDKNSRQRMCEAIGVYGPGLKAPTPYEISGPILKSKLTTILRVLDLIDNGELELSYYMNCCGLEHANIGQPELCERKHGSQHDQRISLTKFLSCWPKISELNLDGYFLETPKGVLLLVKSSSFYDICYDLDELARILCLLRSSINLCKLAIHGSQRMFMGREIIDYLGEPGLMKQSKNKLRSVKMINFQGWEPELLFVKLLLANGHSMESMYIQNYGKGYNPVICLDTSIQLMRVPRALSKAEMIYQPCCSLE</sequence>
<evidence type="ECO:0000313" key="2">
    <source>
        <dbReference type="Proteomes" id="UP001630127"/>
    </source>
</evidence>
<comment type="caution">
    <text evidence="1">The sequence shown here is derived from an EMBL/GenBank/DDBJ whole genome shotgun (WGS) entry which is preliminary data.</text>
</comment>
<dbReference type="AlphaFoldDB" id="A0ABD2Y550"/>
<reference evidence="1 2" key="1">
    <citation type="submission" date="2024-11" db="EMBL/GenBank/DDBJ databases">
        <title>A near-complete genome assembly of Cinchona calisaya.</title>
        <authorList>
            <person name="Lian D.C."/>
            <person name="Zhao X.W."/>
            <person name="Wei L."/>
        </authorList>
    </citation>
    <scope>NUCLEOTIDE SEQUENCE [LARGE SCALE GENOMIC DNA]</scope>
    <source>
        <tissue evidence="1">Nenye</tissue>
    </source>
</reference>
<accession>A0ABD2Y550</accession>
<protein>
    <recommendedName>
        <fullName evidence="3">FBD domain-containing protein</fullName>
    </recommendedName>
</protein>
<evidence type="ECO:0000313" key="1">
    <source>
        <dbReference type="EMBL" id="KAL3502208.1"/>
    </source>
</evidence>
<dbReference type="EMBL" id="JBJUIK010000015">
    <property type="protein sequence ID" value="KAL3502208.1"/>
    <property type="molecule type" value="Genomic_DNA"/>
</dbReference>
<dbReference type="Proteomes" id="UP001630127">
    <property type="component" value="Unassembled WGS sequence"/>
</dbReference>
<organism evidence="1 2">
    <name type="scientific">Cinchona calisaya</name>
    <dbReference type="NCBI Taxonomy" id="153742"/>
    <lineage>
        <taxon>Eukaryota</taxon>
        <taxon>Viridiplantae</taxon>
        <taxon>Streptophyta</taxon>
        <taxon>Embryophyta</taxon>
        <taxon>Tracheophyta</taxon>
        <taxon>Spermatophyta</taxon>
        <taxon>Magnoliopsida</taxon>
        <taxon>eudicotyledons</taxon>
        <taxon>Gunneridae</taxon>
        <taxon>Pentapetalae</taxon>
        <taxon>asterids</taxon>
        <taxon>lamiids</taxon>
        <taxon>Gentianales</taxon>
        <taxon>Rubiaceae</taxon>
        <taxon>Cinchonoideae</taxon>
        <taxon>Cinchoneae</taxon>
        <taxon>Cinchona</taxon>
    </lineage>
</organism>